<accession>M0IM61</accession>
<evidence type="ECO:0000313" key="2">
    <source>
        <dbReference type="Proteomes" id="UP000011550"/>
    </source>
</evidence>
<dbReference type="PATRIC" id="fig|662479.7.peg.860"/>
<name>M0IM61_9EURY</name>
<keyword evidence="2" id="KW-1185">Reference proteome</keyword>
<dbReference type="Proteomes" id="UP000011550">
    <property type="component" value="Unassembled WGS sequence"/>
</dbReference>
<gene>
    <name evidence="1" type="ORF">C440_04178</name>
</gene>
<sequence length="165" mass="17939">MPSRRTVLGAVGVGLASGVAGCLSGSQRVSGYIQYKSIAGVIERSNRRREESIISVDASYEPSESPPDVSLDDEWADYFPAPRMPVVPESLDADLRNEFDSVRYVVGVTSPEWADEGESVGSFNVATSRENFNRVQVHTEVTASSDGTYLTIHSVDGLWEFGSED</sequence>
<dbReference type="OrthoDB" id="206198at2157"/>
<organism evidence="1 2">
    <name type="scientific">Haloferax mucosum ATCC BAA-1512</name>
    <dbReference type="NCBI Taxonomy" id="662479"/>
    <lineage>
        <taxon>Archaea</taxon>
        <taxon>Methanobacteriati</taxon>
        <taxon>Methanobacteriota</taxon>
        <taxon>Stenosarchaea group</taxon>
        <taxon>Halobacteria</taxon>
        <taxon>Halobacteriales</taxon>
        <taxon>Haloferacaceae</taxon>
        <taxon>Haloferax</taxon>
    </lineage>
</organism>
<dbReference type="RefSeq" id="WP_008318537.1">
    <property type="nucleotide sequence ID" value="NZ_AOLN01000006.1"/>
</dbReference>
<protein>
    <recommendedName>
        <fullName evidence="3">Lipoprotein</fullName>
    </recommendedName>
</protein>
<proteinExistence type="predicted"/>
<evidence type="ECO:0008006" key="3">
    <source>
        <dbReference type="Google" id="ProtNLM"/>
    </source>
</evidence>
<comment type="caution">
    <text evidence="1">The sequence shown here is derived from an EMBL/GenBank/DDBJ whole genome shotgun (WGS) entry which is preliminary data.</text>
</comment>
<dbReference type="AlphaFoldDB" id="M0IM61"/>
<dbReference type="EMBL" id="AOLN01000006">
    <property type="protein sequence ID" value="ELZ96943.1"/>
    <property type="molecule type" value="Genomic_DNA"/>
</dbReference>
<dbReference type="PROSITE" id="PS51257">
    <property type="entry name" value="PROKAR_LIPOPROTEIN"/>
    <property type="match status" value="1"/>
</dbReference>
<evidence type="ECO:0000313" key="1">
    <source>
        <dbReference type="EMBL" id="ELZ96943.1"/>
    </source>
</evidence>
<reference evidence="1 2" key="1">
    <citation type="journal article" date="2014" name="PLoS Genet.">
        <title>Phylogenetically driven sequencing of extremely halophilic archaea reveals strategies for static and dynamic osmo-response.</title>
        <authorList>
            <person name="Becker E.A."/>
            <person name="Seitzer P.M."/>
            <person name="Tritt A."/>
            <person name="Larsen D."/>
            <person name="Krusor M."/>
            <person name="Yao A.I."/>
            <person name="Wu D."/>
            <person name="Madern D."/>
            <person name="Eisen J.A."/>
            <person name="Darling A.E."/>
            <person name="Facciotti M.T."/>
        </authorList>
    </citation>
    <scope>NUCLEOTIDE SEQUENCE [LARGE SCALE GENOMIC DNA]</scope>
    <source>
        <strain evidence="1 2">ATCC BAA-1512</strain>
    </source>
</reference>